<evidence type="ECO:0000256" key="1">
    <source>
        <dbReference type="ARBA" id="ARBA00003932"/>
    </source>
</evidence>
<sequence length="34" mass="3662">MQKIRDASAFATGVKEIATLVKSVDDLAKGIEKK</sequence>
<evidence type="ECO:0000256" key="7">
    <source>
        <dbReference type="ARBA" id="ARBA00023237"/>
    </source>
</evidence>
<gene>
    <name evidence="9" type="ORF">BHY_1433</name>
</gene>
<evidence type="ECO:0000256" key="3">
    <source>
        <dbReference type="ARBA" id="ARBA00008719"/>
    </source>
</evidence>
<evidence type="ECO:0000256" key="4">
    <source>
        <dbReference type="ARBA" id="ARBA00022729"/>
    </source>
</evidence>
<dbReference type="InterPro" id="IPR036437">
    <property type="entry name" value="OspC-like_sf"/>
</dbReference>
<keyword evidence="7" id="KW-0998">Cell outer membrane</keyword>
<evidence type="ECO:0000313" key="9">
    <source>
        <dbReference type="EMBL" id="AHH04383.1"/>
    </source>
</evidence>
<proteinExistence type="inferred from homology"/>
<keyword evidence="5" id="KW-0472">Membrane</keyword>
<comment type="function">
    <text evidence="1">The Vlp and Vsp proteins are antigenically distinct proteins, only one vlp or vsp gene is transcriptionally active at any one time. Switching between these genes is a mechanism of host immune response evasion.</text>
</comment>
<dbReference type="EMBL" id="CP004181">
    <property type="protein sequence ID" value="AHH04383.1"/>
    <property type="molecule type" value="Genomic_DNA"/>
</dbReference>
<evidence type="ECO:0000256" key="5">
    <source>
        <dbReference type="ARBA" id="ARBA00023136"/>
    </source>
</evidence>
<dbReference type="RefSeq" id="WP_247088597.1">
    <property type="nucleotide sequence ID" value="NZ_CP004181.1"/>
</dbReference>
<keyword evidence="6" id="KW-0564">Palmitate</keyword>
<dbReference type="AlphaFoldDB" id="W5SCK8"/>
<accession>W5SCK8</accession>
<reference evidence="9" key="1">
    <citation type="submission" date="2013-02" db="EMBL/GenBank/DDBJ databases">
        <title>Comparative genomics of Borrelia species.</title>
        <authorList>
            <person name="Schwan T.G."/>
            <person name="Raffel S.J."/>
            <person name="Porcella S.F."/>
        </authorList>
    </citation>
    <scope>NUCLEOTIDE SEQUENCE</scope>
    <source>
        <strain evidence="9">YOR</strain>
        <plasmid evidence="9">unnamed</plasmid>
    </source>
</reference>
<comment type="subcellular location">
    <subcellularLocation>
        <location evidence="2">Cell outer membrane</location>
        <topology evidence="2">Lipid-anchor</topology>
    </subcellularLocation>
</comment>
<dbReference type="HOGENOM" id="CLU_3372432_0_0_12"/>
<evidence type="ECO:0000256" key="6">
    <source>
        <dbReference type="ARBA" id="ARBA00023139"/>
    </source>
</evidence>
<keyword evidence="9" id="KW-0614">Plasmid</keyword>
<name>W5SCK8_9SPIR</name>
<keyword evidence="8" id="KW-0449">Lipoprotein</keyword>
<keyword evidence="4" id="KW-0732">Signal</keyword>
<geneLocation type="plasmid" evidence="9">
    <name>unnamed</name>
</geneLocation>
<evidence type="ECO:0000256" key="2">
    <source>
        <dbReference type="ARBA" id="ARBA00004459"/>
    </source>
</evidence>
<dbReference type="GO" id="GO:0009279">
    <property type="term" value="C:cell outer membrane"/>
    <property type="evidence" value="ECO:0007669"/>
    <property type="project" value="UniProtKB-SubCell"/>
</dbReference>
<dbReference type="SUPFAM" id="SSF63515">
    <property type="entry name" value="Outer surface protein C (OspC)"/>
    <property type="match status" value="1"/>
</dbReference>
<dbReference type="InterPro" id="IPR001800">
    <property type="entry name" value="Lipoprotein_OspC"/>
</dbReference>
<dbReference type="Pfam" id="PF01441">
    <property type="entry name" value="Lipoprotein_6"/>
    <property type="match status" value="1"/>
</dbReference>
<evidence type="ECO:0000256" key="8">
    <source>
        <dbReference type="ARBA" id="ARBA00023288"/>
    </source>
</evidence>
<protein>
    <submittedName>
        <fullName evidence="9">Variable outer membrane protein</fullName>
    </submittedName>
</protein>
<dbReference type="Gene3D" id="1.20.120.240">
    <property type="entry name" value="Lipoprotein, type 6"/>
    <property type="match status" value="1"/>
</dbReference>
<organism evidence="9">
    <name type="scientific">Borrelia nietonii YOR</name>
    <dbReference type="NCBI Taxonomy" id="1293576"/>
    <lineage>
        <taxon>Bacteria</taxon>
        <taxon>Pseudomonadati</taxon>
        <taxon>Spirochaetota</taxon>
        <taxon>Spirochaetia</taxon>
        <taxon>Spirochaetales</taxon>
        <taxon>Borreliaceae</taxon>
        <taxon>Borrelia</taxon>
        <taxon>Borrelia nietonii</taxon>
    </lineage>
</organism>
<comment type="similarity">
    <text evidence="3">Belongs to the variable small protein (Vsp) family.</text>
</comment>